<feature type="chain" id="PRO_5045578160" description="C1q domain-containing protein" evidence="1">
    <location>
        <begin position="20"/>
        <end position="411"/>
    </location>
</feature>
<comment type="caution">
    <text evidence="2">The sequence shown here is derived from an EMBL/GenBank/DDBJ whole genome shotgun (WGS) entry which is preliminary data.</text>
</comment>
<dbReference type="Proteomes" id="UP001634154">
    <property type="component" value="Unassembled WGS sequence"/>
</dbReference>
<accession>A0ABW9K650</accession>
<gene>
    <name evidence="2" type="ORF">ACKW6Q_14445</name>
</gene>
<evidence type="ECO:0000313" key="3">
    <source>
        <dbReference type="Proteomes" id="UP001634154"/>
    </source>
</evidence>
<keyword evidence="1" id="KW-0732">Signal</keyword>
<evidence type="ECO:0000256" key="1">
    <source>
        <dbReference type="SAM" id="SignalP"/>
    </source>
</evidence>
<reference evidence="2 3" key="1">
    <citation type="submission" date="2024-12" db="EMBL/GenBank/DDBJ databases">
        <title>Draft genome sequence of Chryseobacterium kwangjuense AG447.</title>
        <authorList>
            <person name="Cheptsov V.S."/>
            <person name="Belov A."/>
            <person name="Zavarzina A.G."/>
        </authorList>
    </citation>
    <scope>NUCLEOTIDE SEQUENCE [LARGE SCALE GENOMIC DNA]</scope>
    <source>
        <strain evidence="2 3">AG447</strain>
    </source>
</reference>
<evidence type="ECO:0000313" key="2">
    <source>
        <dbReference type="EMBL" id="MFN1218167.1"/>
    </source>
</evidence>
<proteinExistence type="predicted"/>
<keyword evidence="3" id="KW-1185">Reference proteome</keyword>
<sequence length="411" mass="42210">MRHYNLTAIMLFISGFAFSQVGIGTTTPSATLDITAKNATGTTTNVDGLLVPRVDRQRAQNMTAVPVSTMIYVNGISTGTQTGTAINIDQEGYYYFDGTVWIKLNSGGSSPNVNLYNTNGTLTGNRVVTQGANTLAFNGTATNAFSVDGTTLSVDAANNNVGIGTAAPNTASLLELSATDKGLLLTRISLASTGTWGLTGASVAGMTVYNTNAAITSSSSTNALSAGSYPTSVNGIGLYTWDGFGWVPQNSAAEVMKIPFPTYPVGATSNGAGGSTTMGVTALPLNNPSFNTISGATVTPASGAVFLPKGTYRIGTSISIAISGASTNNKYLQLIISTSPTGTGDVHGLYIQPSTMTGLPGYINGNSIIRITNAAGANIYFTVFVNGLNSGDTWVASTASPQSYATIERLH</sequence>
<protein>
    <recommendedName>
        <fullName evidence="4">C1q domain-containing protein</fullName>
    </recommendedName>
</protein>
<evidence type="ECO:0008006" key="4">
    <source>
        <dbReference type="Google" id="ProtNLM"/>
    </source>
</evidence>
<name>A0ABW9K650_9FLAO</name>
<dbReference type="RefSeq" id="WP_409357205.1">
    <property type="nucleotide sequence ID" value="NZ_JBJXVJ010000003.1"/>
</dbReference>
<feature type="signal peptide" evidence="1">
    <location>
        <begin position="1"/>
        <end position="19"/>
    </location>
</feature>
<organism evidence="2 3">
    <name type="scientific">Chryseobacterium kwangjuense</name>
    <dbReference type="NCBI Taxonomy" id="267125"/>
    <lineage>
        <taxon>Bacteria</taxon>
        <taxon>Pseudomonadati</taxon>
        <taxon>Bacteroidota</taxon>
        <taxon>Flavobacteriia</taxon>
        <taxon>Flavobacteriales</taxon>
        <taxon>Weeksellaceae</taxon>
        <taxon>Chryseobacterium group</taxon>
        <taxon>Chryseobacterium</taxon>
    </lineage>
</organism>
<dbReference type="EMBL" id="JBJXVJ010000003">
    <property type="protein sequence ID" value="MFN1218167.1"/>
    <property type="molecule type" value="Genomic_DNA"/>
</dbReference>